<dbReference type="RefSeq" id="XP_646673.1">
    <property type="nucleotide sequence ID" value="XM_641581.1"/>
</dbReference>
<dbReference type="GO" id="GO:0003729">
    <property type="term" value="F:mRNA binding"/>
    <property type="evidence" value="ECO:0000318"/>
    <property type="project" value="GO_Central"/>
</dbReference>
<dbReference type="InterPro" id="IPR008984">
    <property type="entry name" value="SMAD_FHA_dom_sf"/>
</dbReference>
<proteinExistence type="predicted"/>
<dbReference type="PROSITE" id="PS50006">
    <property type="entry name" value="FHA_DOMAIN"/>
    <property type="match status" value="1"/>
</dbReference>
<evidence type="ECO:0000313" key="3">
    <source>
        <dbReference type="EMBL" id="EAL72877.1"/>
    </source>
</evidence>
<accession>Q55C08</accession>
<feature type="region of interest" description="Disordered" evidence="1">
    <location>
        <begin position="177"/>
        <end position="197"/>
    </location>
</feature>
<dbReference type="CDD" id="cd22677">
    <property type="entry name" value="FHA_Kanadaptin"/>
    <property type="match status" value="1"/>
</dbReference>
<sequence length="578" mass="67436">MSENNEGNIKNGDDDKMMPPPPSNFLMPPPPSTLIKKSPNKQPQQPQQPQPKVELIYKEPEWSKSNPDIEYKFEVIKSGTIIEHINLNKKPFYLIGRLPICDIQLEHATISRQHAIIQHRDGGKLYLYDLNSTHGSMINKQKCKPNIHIPIKVGDVIKFGESTRLFVLDGPNLNLNYNDDDNINNDEKEKEKIKEKERAKEKAAFLSLFTSNNSSSNSDNKPLINRDVWLKDDHDEEIRNHYKEQDDDNKDLENNNNNKNNKKRNQNKNDDDDDYDEDDLDNSNNKRKKKSQEDDDDDDDEDNQFYDRTNQSKDKLQKQQQLKLNDQSITELIEKRKQFEIEKLSLQKQFKQSTLLNKNNNNDNDEEDELDKFMNENEQELKKNTQQKIMNSLITIEDQIKKLESILFLKPDYKKYSQSLQSSLKSIQLNDGIDKSIENKTTVITTTTPAPTTTLTNSTIKSTENKLMFNDDTENKIQENNNNKNNNPNNNNPNNNNNNNNNNNKNNNNNNNNDNNKLGNLLENDIPEEYKVKQNQKPKKVYTPEEKIKKLKEKQESEYVNLISRENNDGDESNRYGY</sequence>
<keyword evidence="4" id="KW-1185">Reference proteome</keyword>
<dbReference type="InParanoid" id="Q55C08"/>
<feature type="compositionally biased region" description="Low complexity" evidence="1">
    <location>
        <begin position="480"/>
        <end position="516"/>
    </location>
</feature>
<feature type="compositionally biased region" description="Pro residues" evidence="1">
    <location>
        <begin position="18"/>
        <end position="32"/>
    </location>
</feature>
<dbReference type="VEuPathDB" id="AmoebaDB:DDB_G0271054"/>
<feature type="region of interest" description="Disordered" evidence="1">
    <location>
        <begin position="476"/>
        <end position="521"/>
    </location>
</feature>
<dbReference type="InterPro" id="IPR050923">
    <property type="entry name" value="Cell_Proc_Reg/RNA_Proc"/>
</dbReference>
<gene>
    <name evidence="3" type="ORF">DDB_G0271054</name>
</gene>
<dbReference type="GeneID" id="8617647"/>
<dbReference type="OMA" id="IYKEPEW"/>
<protein>
    <recommendedName>
        <fullName evidence="2">FHA domain-containing protein</fullName>
    </recommendedName>
</protein>
<dbReference type="Pfam" id="PF00498">
    <property type="entry name" value="FHA"/>
    <property type="match status" value="1"/>
</dbReference>
<dbReference type="Gene3D" id="2.60.200.20">
    <property type="match status" value="1"/>
</dbReference>
<feature type="compositionally biased region" description="Low complexity" evidence="1">
    <location>
        <begin position="42"/>
        <end position="51"/>
    </location>
</feature>
<feature type="compositionally biased region" description="Acidic residues" evidence="1">
    <location>
        <begin position="293"/>
        <end position="304"/>
    </location>
</feature>
<organism evidence="3 4">
    <name type="scientific">Dictyostelium discoideum</name>
    <name type="common">Social amoeba</name>
    <dbReference type="NCBI Taxonomy" id="44689"/>
    <lineage>
        <taxon>Eukaryota</taxon>
        <taxon>Amoebozoa</taxon>
        <taxon>Evosea</taxon>
        <taxon>Eumycetozoa</taxon>
        <taxon>Dictyostelia</taxon>
        <taxon>Dictyosteliales</taxon>
        <taxon>Dictyosteliaceae</taxon>
        <taxon>Dictyostelium</taxon>
    </lineage>
</organism>
<feature type="region of interest" description="Disordered" evidence="1">
    <location>
        <begin position="241"/>
        <end position="320"/>
    </location>
</feature>
<dbReference type="SMART" id="SM00240">
    <property type="entry name" value="FHA"/>
    <property type="match status" value="1"/>
</dbReference>
<dbReference type="FunCoup" id="Q55C08">
    <property type="interactions" value="744"/>
</dbReference>
<comment type="caution">
    <text evidence="3">The sequence shown here is derived from an EMBL/GenBank/DDBJ whole genome shotgun (WGS) entry which is preliminary data.</text>
</comment>
<dbReference type="SMR" id="Q55C08"/>
<dbReference type="Proteomes" id="UP000002195">
    <property type="component" value="Unassembled WGS sequence"/>
</dbReference>
<dbReference type="dictyBase" id="DDB_G0271054"/>
<dbReference type="KEGG" id="ddi:DDB_G0271054"/>
<dbReference type="PaxDb" id="44689-DDB0216755"/>
<feature type="compositionally biased region" description="Basic and acidic residues" evidence="1">
    <location>
        <begin position="185"/>
        <end position="197"/>
    </location>
</feature>
<feature type="compositionally biased region" description="Acidic residues" evidence="1">
    <location>
        <begin position="270"/>
        <end position="281"/>
    </location>
</feature>
<feature type="domain" description="FHA" evidence="2">
    <location>
        <begin position="93"/>
        <end position="143"/>
    </location>
</feature>
<dbReference type="EMBL" id="AAFI02000005">
    <property type="protein sequence ID" value="EAL72877.1"/>
    <property type="molecule type" value="Genomic_DNA"/>
</dbReference>
<evidence type="ECO:0000256" key="1">
    <source>
        <dbReference type="SAM" id="MobiDB-lite"/>
    </source>
</evidence>
<dbReference type="FunFam" id="2.60.200.20:FF:000053">
    <property type="entry name" value="Os06g0275900 protein"/>
    <property type="match status" value="1"/>
</dbReference>
<dbReference type="eggNOG" id="KOG1881">
    <property type="taxonomic scope" value="Eukaryota"/>
</dbReference>
<dbReference type="PANTHER" id="PTHR23308">
    <property type="entry name" value="NUCLEAR INHIBITOR OF PROTEIN PHOSPHATASE-1"/>
    <property type="match status" value="1"/>
</dbReference>
<evidence type="ECO:0000259" key="2">
    <source>
        <dbReference type="PROSITE" id="PS50006"/>
    </source>
</evidence>
<dbReference type="InterPro" id="IPR000253">
    <property type="entry name" value="FHA_dom"/>
</dbReference>
<dbReference type="AlphaFoldDB" id="Q55C08"/>
<feature type="region of interest" description="Disordered" evidence="1">
    <location>
        <begin position="1"/>
        <end position="52"/>
    </location>
</feature>
<evidence type="ECO:0000313" key="4">
    <source>
        <dbReference type="Proteomes" id="UP000002195"/>
    </source>
</evidence>
<dbReference type="SUPFAM" id="SSF49879">
    <property type="entry name" value="SMAD/FHA domain"/>
    <property type="match status" value="1"/>
</dbReference>
<dbReference type="HOGENOM" id="CLU_472092_0_0_1"/>
<reference evidence="3 4" key="1">
    <citation type="journal article" date="2005" name="Nature">
        <title>The genome of the social amoeba Dictyostelium discoideum.</title>
        <authorList>
            <consortium name="The Dictyostelium discoideum Sequencing Consortium"/>
            <person name="Eichinger L."/>
            <person name="Pachebat J.A."/>
            <person name="Glockner G."/>
            <person name="Rajandream M.A."/>
            <person name="Sucgang R."/>
            <person name="Berriman M."/>
            <person name="Song J."/>
            <person name="Olsen R."/>
            <person name="Szafranski K."/>
            <person name="Xu Q."/>
            <person name="Tunggal B."/>
            <person name="Kummerfeld S."/>
            <person name="Madera M."/>
            <person name="Konfortov B.A."/>
            <person name="Rivero F."/>
            <person name="Bankier A.T."/>
            <person name="Lehmann R."/>
            <person name="Hamlin N."/>
            <person name="Davies R."/>
            <person name="Gaudet P."/>
            <person name="Fey P."/>
            <person name="Pilcher K."/>
            <person name="Chen G."/>
            <person name="Saunders D."/>
            <person name="Sodergren E."/>
            <person name="Davis P."/>
            <person name="Kerhornou A."/>
            <person name="Nie X."/>
            <person name="Hall N."/>
            <person name="Anjard C."/>
            <person name="Hemphill L."/>
            <person name="Bason N."/>
            <person name="Farbrother P."/>
            <person name="Desany B."/>
            <person name="Just E."/>
            <person name="Morio T."/>
            <person name="Rost R."/>
            <person name="Churcher C."/>
            <person name="Cooper J."/>
            <person name="Haydock S."/>
            <person name="van Driessche N."/>
            <person name="Cronin A."/>
            <person name="Goodhead I."/>
            <person name="Muzny D."/>
            <person name="Mourier T."/>
            <person name="Pain A."/>
            <person name="Lu M."/>
            <person name="Harper D."/>
            <person name="Lindsay R."/>
            <person name="Hauser H."/>
            <person name="James K."/>
            <person name="Quiles M."/>
            <person name="Madan Babu M."/>
            <person name="Saito T."/>
            <person name="Buchrieser C."/>
            <person name="Wardroper A."/>
            <person name="Felder M."/>
            <person name="Thangavelu M."/>
            <person name="Johnson D."/>
            <person name="Knights A."/>
            <person name="Loulseged H."/>
            <person name="Mungall K."/>
            <person name="Oliver K."/>
            <person name="Price C."/>
            <person name="Quail M.A."/>
            <person name="Urushihara H."/>
            <person name="Hernandez J."/>
            <person name="Rabbinowitsch E."/>
            <person name="Steffen D."/>
            <person name="Sanders M."/>
            <person name="Ma J."/>
            <person name="Kohara Y."/>
            <person name="Sharp S."/>
            <person name="Simmonds M."/>
            <person name="Spiegler S."/>
            <person name="Tivey A."/>
            <person name="Sugano S."/>
            <person name="White B."/>
            <person name="Walker D."/>
            <person name="Woodward J."/>
            <person name="Winckler T."/>
            <person name="Tanaka Y."/>
            <person name="Shaulsky G."/>
            <person name="Schleicher M."/>
            <person name="Weinstock G."/>
            <person name="Rosenthal A."/>
            <person name="Cox E.C."/>
            <person name="Chisholm R.L."/>
            <person name="Gibbs R."/>
            <person name="Loomis W.F."/>
            <person name="Platzer M."/>
            <person name="Kay R.R."/>
            <person name="Williams J."/>
            <person name="Dear P.H."/>
            <person name="Noegel A.A."/>
            <person name="Barrell B."/>
            <person name="Kuspa A."/>
        </authorList>
    </citation>
    <scope>NUCLEOTIDE SEQUENCE [LARGE SCALE GENOMIC DNA]</scope>
    <source>
        <strain evidence="3 4">AX4</strain>
    </source>
</reference>
<name>Q55C08_DICDI</name>